<evidence type="ECO:0008006" key="2">
    <source>
        <dbReference type="Google" id="ProtNLM"/>
    </source>
</evidence>
<organism evidence="1">
    <name type="scientific">hydrothermal vent metagenome</name>
    <dbReference type="NCBI Taxonomy" id="652676"/>
    <lineage>
        <taxon>unclassified sequences</taxon>
        <taxon>metagenomes</taxon>
        <taxon>ecological metagenomes</taxon>
    </lineage>
</organism>
<name>A0A1W1C9W3_9ZZZZ</name>
<evidence type="ECO:0000313" key="1">
    <source>
        <dbReference type="EMBL" id="SFV62512.1"/>
    </source>
</evidence>
<reference evidence="1" key="1">
    <citation type="submission" date="2016-10" db="EMBL/GenBank/DDBJ databases">
        <authorList>
            <person name="de Groot N.N."/>
        </authorList>
    </citation>
    <scope>NUCLEOTIDE SEQUENCE</scope>
</reference>
<sequence>MLDTLLDDIKTIAGYKAAAILDSTGEVLISDASNLKGDLDMAVAVFNDIFVTGHKTVTQLSLGVVRNMQFMTSEGIILMECSGADERIHIHMFVILGAEGNHALTRMQMAKAIPKAVNELTS</sequence>
<gene>
    <name evidence="1" type="ORF">MNB_SV-9-907</name>
</gene>
<dbReference type="AlphaFoldDB" id="A0A1W1C9W3"/>
<accession>A0A1W1C9W3</accession>
<dbReference type="EMBL" id="FPHG01000054">
    <property type="protein sequence ID" value="SFV62512.1"/>
    <property type="molecule type" value="Genomic_DNA"/>
</dbReference>
<proteinExistence type="predicted"/>
<dbReference type="Gene3D" id="3.30.450.30">
    <property type="entry name" value="Dynein light chain 2a, cytoplasmic"/>
    <property type="match status" value="1"/>
</dbReference>
<protein>
    <recommendedName>
        <fullName evidence="2">Roadblock/LAMTOR2 domain-containing protein</fullName>
    </recommendedName>
</protein>